<accession>A0A1Z5JYN0</accession>
<dbReference type="AlphaFoldDB" id="A0A1Z5JYN0"/>
<dbReference type="Proteomes" id="UP000198406">
    <property type="component" value="Unassembled WGS sequence"/>
</dbReference>
<dbReference type="EMBL" id="BDSP01000134">
    <property type="protein sequence ID" value="GAX19143.1"/>
    <property type="molecule type" value="Genomic_DNA"/>
</dbReference>
<comment type="caution">
    <text evidence="2">The sequence shown here is derived from an EMBL/GenBank/DDBJ whole genome shotgun (WGS) entry which is preliminary data.</text>
</comment>
<evidence type="ECO:0000256" key="1">
    <source>
        <dbReference type="SAM" id="MobiDB-lite"/>
    </source>
</evidence>
<sequence>MQKNQAPPSPCKPVEPVVEEAQPMEVEVSAPSPVTETASREDAAAGATPIKKKKKKTSYKNLLADMMHGSTTRDIEKEKESLRKVTGGGVFSKIDKI</sequence>
<dbReference type="InParanoid" id="A0A1Z5JYN0"/>
<protein>
    <submittedName>
        <fullName evidence="2">Uncharacterized protein</fullName>
    </submittedName>
</protein>
<evidence type="ECO:0000313" key="2">
    <source>
        <dbReference type="EMBL" id="GAX19143.1"/>
    </source>
</evidence>
<evidence type="ECO:0000313" key="3">
    <source>
        <dbReference type="Proteomes" id="UP000198406"/>
    </source>
</evidence>
<keyword evidence="3" id="KW-1185">Reference proteome</keyword>
<dbReference type="OrthoDB" id="428577at2759"/>
<proteinExistence type="predicted"/>
<feature type="region of interest" description="Disordered" evidence="1">
    <location>
        <begin position="26"/>
        <end position="54"/>
    </location>
</feature>
<gene>
    <name evidence="2" type="ORF">FisN_3Lh085</name>
</gene>
<name>A0A1Z5JYN0_FISSO</name>
<organism evidence="2 3">
    <name type="scientific">Fistulifera solaris</name>
    <name type="common">Oleaginous diatom</name>
    <dbReference type="NCBI Taxonomy" id="1519565"/>
    <lineage>
        <taxon>Eukaryota</taxon>
        <taxon>Sar</taxon>
        <taxon>Stramenopiles</taxon>
        <taxon>Ochrophyta</taxon>
        <taxon>Bacillariophyta</taxon>
        <taxon>Bacillariophyceae</taxon>
        <taxon>Bacillariophycidae</taxon>
        <taxon>Naviculales</taxon>
        <taxon>Naviculaceae</taxon>
        <taxon>Fistulifera</taxon>
    </lineage>
</organism>
<reference evidence="2 3" key="1">
    <citation type="journal article" date="2015" name="Plant Cell">
        <title>Oil accumulation by the oleaginous diatom Fistulifera solaris as revealed by the genome and transcriptome.</title>
        <authorList>
            <person name="Tanaka T."/>
            <person name="Maeda Y."/>
            <person name="Veluchamy A."/>
            <person name="Tanaka M."/>
            <person name="Abida H."/>
            <person name="Marechal E."/>
            <person name="Bowler C."/>
            <person name="Muto M."/>
            <person name="Sunaga Y."/>
            <person name="Tanaka M."/>
            <person name="Yoshino T."/>
            <person name="Taniguchi T."/>
            <person name="Fukuda Y."/>
            <person name="Nemoto M."/>
            <person name="Matsumoto M."/>
            <person name="Wong P.S."/>
            <person name="Aburatani S."/>
            <person name="Fujibuchi W."/>
        </authorList>
    </citation>
    <scope>NUCLEOTIDE SEQUENCE [LARGE SCALE GENOMIC DNA]</scope>
    <source>
        <strain evidence="2 3">JPCC DA0580</strain>
    </source>
</reference>